<evidence type="ECO:0000259" key="3">
    <source>
        <dbReference type="Pfam" id="PF20693"/>
    </source>
</evidence>
<keyword evidence="1" id="KW-0175">Coiled coil</keyword>
<keyword evidence="2" id="KW-0812">Transmembrane</keyword>
<evidence type="ECO:0000313" key="4">
    <source>
        <dbReference type="EMBL" id="MDR4252015.1"/>
    </source>
</evidence>
<dbReference type="RefSeq" id="WP_309416361.1">
    <property type="nucleotide sequence ID" value="NZ_JBLWFM010000009.1"/>
</dbReference>
<feature type="domain" description="YobI-like P-loop NTPase" evidence="3">
    <location>
        <begin position="22"/>
        <end position="388"/>
    </location>
</feature>
<feature type="transmembrane region" description="Helical" evidence="2">
    <location>
        <begin position="121"/>
        <end position="147"/>
    </location>
</feature>
<feature type="coiled-coil region" evidence="1">
    <location>
        <begin position="395"/>
        <end position="490"/>
    </location>
</feature>
<reference evidence="4" key="1">
    <citation type="submission" date="2019-07" db="EMBL/GenBank/DDBJ databases">
        <title>Phylogenomic Reclassification of ATCC Bacillus Strains and Various Taxa within the Genus Bacillus.</title>
        <authorList>
            <person name="Riojas M.A."/>
            <person name="Frank A.M."/>
            <person name="Fenn S.L."/>
            <person name="King S."/>
            <person name="Brower S."/>
            <person name="Hazbon M.H."/>
        </authorList>
    </citation>
    <scope>NUCLEOTIDE SEQUENCE</scope>
    <source>
        <strain evidence="4">ATCC 27142</strain>
    </source>
</reference>
<organism evidence="4 5">
    <name type="scientific">Bacillus pumilus</name>
    <name type="common">Bacillus mesentericus</name>
    <dbReference type="NCBI Taxonomy" id="1408"/>
    <lineage>
        <taxon>Bacteria</taxon>
        <taxon>Bacillati</taxon>
        <taxon>Bacillota</taxon>
        <taxon>Bacilli</taxon>
        <taxon>Bacillales</taxon>
        <taxon>Bacillaceae</taxon>
        <taxon>Bacillus</taxon>
    </lineage>
</organism>
<comment type="caution">
    <text evidence="4">The sequence shown here is derived from an EMBL/GenBank/DDBJ whole genome shotgun (WGS) entry which is preliminary data.</text>
</comment>
<accession>A0AAE3WN11</accession>
<evidence type="ECO:0000256" key="1">
    <source>
        <dbReference type="SAM" id="Coils"/>
    </source>
</evidence>
<feature type="coiled-coil region" evidence="1">
    <location>
        <begin position="1061"/>
        <end position="1092"/>
    </location>
</feature>
<gene>
    <name evidence="4" type="ORF">FO508_17000</name>
</gene>
<dbReference type="Proteomes" id="UP001182042">
    <property type="component" value="Unassembled WGS sequence"/>
</dbReference>
<keyword evidence="2" id="KW-0472">Membrane</keyword>
<name>A0AAE3WN11_BACPU</name>
<dbReference type="EMBL" id="VKQA01000007">
    <property type="protein sequence ID" value="MDR4252015.1"/>
    <property type="molecule type" value="Genomic_DNA"/>
</dbReference>
<keyword evidence="2" id="KW-1133">Transmembrane helix</keyword>
<sequence length="1189" mass="140512">MEEQNYNFQKLTPDSDVDLKHYESAIDFIFKTPDVKNIAISGAYGAGKSSLIDSYKKKHNSLEFKRISLAHFKQSDTEDENKIKESVLEGKIINQLIHQIPSDNIIQTNFKVKKNIKSGKLVLTTLLTMLFLLSILHITMFVLWNRYVVSLSSSRLKDILSISTNKYSLIISGILVAITFSVFLYSLIKVQKTKNIFRKLSLQGNEIEIFEENEDSYFDKYLNEVLYLFENINADVIVFEDMDRYEATRIFERLREINTLANINREKPIRFFYLLRDDIFVSKDRTKFFDYIIPVVPVVDSSNSYDQFITHFKSGGIYKLFDNNFLQGLSLYIDDMRILKNIYNEFVIYYNRLNTTELNSNKMLAIITYKNLFPRDFSELQLNQGMVYTLFAKKDEFIENEIETLEVLMDDKKKEIELVKKEHLTSIEELKDLYSVKNNRLSNWQREDAKYKEEFSDREQAIKNILNNRLPILEEELSRIEQEITSLKSKQLNEIISRENIDDIFKVISTNEIGVESTFDDIKGSEYFALLKYLIRNGFIDETYADYMTYFYETSLSRVDKTFLRSITDRRAKEYTFKLDNPSRIIDRLRLVDFAQEEILNFDLFQHLLKSNNISNSLQIFLNHLKNTKDFKFVGQFFDTKREVSNFVKYLNTEWPEMLSNAIKESNLTDKQIRLYSIYTFYYSDENNIRIIDEEKALSDYISKCADYLDIESPDIQKLIHGLRLLKISFVRIDNAKLELLEAVYSNCLYEINFDNLKLMLKKFYPVNEDEEIHHKNYTLVLSQPDSHLANYVNGNIDKYVDVILSNSNGKINDEESVALRILNNETIKLDQKESYLKLLQTSITSIVDVGDKDLWILLLKNNLVKYTEENIIEYFGYRESLDDNLISLINKDMSKLDFRRIKNNYDEEKVEKFFNASLVSNELFNYKYREILTTLDYKLNNLNIVGIPEEKLCILIQEDILEMHVENLLFLRKHYPNQVLDFIEKNLKEYVNLIAYDDFKIDELLEVLSWNVEDNIKLRLLEFTSDSISIVEKGYSTQVIKYILSNNFDSNDYYYLFSTYEEWDDEIKQLIEELAVKLEELSVAIADTKNVSKKLLEKLITSKELEDNIKIDIFISSFPNLDKETCKGYLDLLGFKKFIKLFEERSRPQFEKNEVNSKLLDAFKQRNWISDYQDNINKAGYYKVIRKT</sequence>
<evidence type="ECO:0000256" key="2">
    <source>
        <dbReference type="SAM" id="Phobius"/>
    </source>
</evidence>
<feature type="transmembrane region" description="Helical" evidence="2">
    <location>
        <begin position="167"/>
        <end position="188"/>
    </location>
</feature>
<evidence type="ECO:0000313" key="5">
    <source>
        <dbReference type="Proteomes" id="UP001182042"/>
    </source>
</evidence>
<protein>
    <recommendedName>
        <fullName evidence="3">YobI-like P-loop NTPase domain-containing protein</fullName>
    </recommendedName>
</protein>
<proteinExistence type="predicted"/>
<dbReference type="InterPro" id="IPR048428">
    <property type="entry name" value="YobI-NTPase"/>
</dbReference>
<dbReference type="AlphaFoldDB" id="A0AAE3WN11"/>
<dbReference type="Pfam" id="PF20693">
    <property type="entry name" value="YobI-ATPase"/>
    <property type="match status" value="1"/>
</dbReference>